<sequence>MARRRHGLEHPLGTLQMLAWGAFLFTAASFLLIMPSRFNPYSFALPSILGFCLLLTLIAGIYTTLIDPCDEALLRMAPCDKESHDVLDRSVDQQQQEQQQERVYCYICQASVGRGTAHCRQCNKCIAGFDQHCAWLNTCIGQRNYLPFICTLWCAFSVTILQASMSFVILVQWMAYGSNARIFSSITLPVKVYIFLTVIVGTSSSIISFLLGQMLLFHLFLSIHEMTSYQYVILQSQRERSHEEREAANRELVKMMKTKHSTDAVVSASSSLPPSESSSPTEPPCTASSLSSRWRFPKEIVLSRLPPALPSPRGLSFLSKRDVAPSSLPGDVFLAADEEDDEGMRDDDAVVIHF</sequence>
<keyword evidence="11" id="KW-1185">Reference proteome</keyword>
<dbReference type="PROSITE" id="PS50216">
    <property type="entry name" value="DHHC"/>
    <property type="match status" value="1"/>
</dbReference>
<feature type="transmembrane region" description="Helical" evidence="7">
    <location>
        <begin position="45"/>
        <end position="66"/>
    </location>
</feature>
<dbReference type="OrthoDB" id="9909019at2759"/>
<keyword evidence="2 7" id="KW-0808">Transferase</keyword>
<reference evidence="10 11" key="1">
    <citation type="journal article" date="2014" name="Mol. Plant">
        <title>Chromosome Scale Genome Assembly and Transcriptome Profiling of Nannochloropsis gaditana in Nitrogen Depletion.</title>
        <authorList>
            <person name="Corteggiani Carpinelli E."/>
            <person name="Telatin A."/>
            <person name="Vitulo N."/>
            <person name="Forcato C."/>
            <person name="D'Angelo M."/>
            <person name="Schiavon R."/>
            <person name="Vezzi A."/>
            <person name="Giacometti G.M."/>
            <person name="Morosinotto T."/>
            <person name="Valle G."/>
        </authorList>
    </citation>
    <scope>NUCLEOTIDE SEQUENCE [LARGE SCALE GENOMIC DNA]</scope>
    <source>
        <strain evidence="10 11">B-31</strain>
    </source>
</reference>
<evidence type="ECO:0000256" key="1">
    <source>
        <dbReference type="ARBA" id="ARBA00004141"/>
    </source>
</evidence>
<evidence type="ECO:0000256" key="6">
    <source>
        <dbReference type="ARBA" id="ARBA00023315"/>
    </source>
</evidence>
<keyword evidence="6 7" id="KW-0012">Acyltransferase</keyword>
<dbReference type="GO" id="GO:0005783">
    <property type="term" value="C:endoplasmic reticulum"/>
    <property type="evidence" value="ECO:0007669"/>
    <property type="project" value="TreeGrafter"/>
</dbReference>
<feature type="transmembrane region" description="Helical" evidence="7">
    <location>
        <begin position="145"/>
        <end position="173"/>
    </location>
</feature>
<dbReference type="Proteomes" id="UP000019335">
    <property type="component" value="Unassembled WGS sequence"/>
</dbReference>
<dbReference type="GO" id="GO:0019706">
    <property type="term" value="F:protein-cysteine S-palmitoyltransferase activity"/>
    <property type="evidence" value="ECO:0007669"/>
    <property type="project" value="UniProtKB-EC"/>
</dbReference>
<evidence type="ECO:0000256" key="3">
    <source>
        <dbReference type="ARBA" id="ARBA00022692"/>
    </source>
</evidence>
<gene>
    <name evidence="10" type="ORF">Naga_100019g19</name>
</gene>
<feature type="region of interest" description="Disordered" evidence="8">
    <location>
        <begin position="266"/>
        <end position="290"/>
    </location>
</feature>
<dbReference type="GO" id="GO:0006612">
    <property type="term" value="P:protein targeting to membrane"/>
    <property type="evidence" value="ECO:0007669"/>
    <property type="project" value="TreeGrafter"/>
</dbReference>
<dbReference type="EMBL" id="AZIL01002467">
    <property type="protein sequence ID" value="EWM21494.1"/>
    <property type="molecule type" value="Genomic_DNA"/>
</dbReference>
<keyword evidence="4 7" id="KW-1133">Transmembrane helix</keyword>
<comment type="similarity">
    <text evidence="7">Belongs to the DHHC palmitoyltransferase family.</text>
</comment>
<comment type="catalytic activity">
    <reaction evidence="7">
        <text>L-cysteinyl-[protein] + hexadecanoyl-CoA = S-hexadecanoyl-L-cysteinyl-[protein] + CoA</text>
        <dbReference type="Rhea" id="RHEA:36683"/>
        <dbReference type="Rhea" id="RHEA-COMP:10131"/>
        <dbReference type="Rhea" id="RHEA-COMP:11032"/>
        <dbReference type="ChEBI" id="CHEBI:29950"/>
        <dbReference type="ChEBI" id="CHEBI:57287"/>
        <dbReference type="ChEBI" id="CHEBI:57379"/>
        <dbReference type="ChEBI" id="CHEBI:74151"/>
        <dbReference type="EC" id="2.3.1.225"/>
    </reaction>
</comment>
<dbReference type="Pfam" id="PF01529">
    <property type="entry name" value="DHHC"/>
    <property type="match status" value="1"/>
</dbReference>
<dbReference type="AlphaFoldDB" id="W7TLB3"/>
<evidence type="ECO:0000313" key="10">
    <source>
        <dbReference type="EMBL" id="EWM21494.1"/>
    </source>
</evidence>
<accession>W7TLB3</accession>
<evidence type="ECO:0000259" key="9">
    <source>
        <dbReference type="Pfam" id="PF01529"/>
    </source>
</evidence>
<dbReference type="InterPro" id="IPR039859">
    <property type="entry name" value="PFA4/ZDH16/20/ERF2-like"/>
</dbReference>
<feature type="transmembrane region" description="Helical" evidence="7">
    <location>
        <begin position="193"/>
        <end position="221"/>
    </location>
</feature>
<dbReference type="GO" id="GO:0005794">
    <property type="term" value="C:Golgi apparatus"/>
    <property type="evidence" value="ECO:0007669"/>
    <property type="project" value="TreeGrafter"/>
</dbReference>
<feature type="compositionally biased region" description="Low complexity" evidence="8">
    <location>
        <begin position="267"/>
        <end position="289"/>
    </location>
</feature>
<evidence type="ECO:0000313" key="11">
    <source>
        <dbReference type="Proteomes" id="UP000019335"/>
    </source>
</evidence>
<evidence type="ECO:0000256" key="8">
    <source>
        <dbReference type="SAM" id="MobiDB-lite"/>
    </source>
</evidence>
<dbReference type="PANTHER" id="PTHR22883">
    <property type="entry name" value="ZINC FINGER DHHC DOMAIN CONTAINING PROTEIN"/>
    <property type="match status" value="1"/>
</dbReference>
<evidence type="ECO:0000256" key="2">
    <source>
        <dbReference type="ARBA" id="ARBA00022679"/>
    </source>
</evidence>
<feature type="transmembrane region" description="Helical" evidence="7">
    <location>
        <begin position="12"/>
        <end position="33"/>
    </location>
</feature>
<feature type="domain" description="Palmitoyltransferase DHHC" evidence="9">
    <location>
        <begin position="99"/>
        <end position="232"/>
    </location>
</feature>
<comment type="subcellular location">
    <subcellularLocation>
        <location evidence="1">Membrane</location>
        <topology evidence="1">Multi-pass membrane protein</topology>
    </subcellularLocation>
</comment>
<comment type="caution">
    <text evidence="10">The sequence shown here is derived from an EMBL/GenBank/DDBJ whole genome shotgun (WGS) entry which is preliminary data.</text>
</comment>
<protein>
    <recommendedName>
        <fullName evidence="7">Palmitoyltransferase</fullName>
        <ecNumber evidence="7">2.3.1.225</ecNumber>
    </recommendedName>
</protein>
<evidence type="ECO:0000256" key="4">
    <source>
        <dbReference type="ARBA" id="ARBA00022989"/>
    </source>
</evidence>
<name>W7TLB3_9STRA</name>
<evidence type="ECO:0000256" key="7">
    <source>
        <dbReference type="RuleBase" id="RU079119"/>
    </source>
</evidence>
<keyword evidence="5 7" id="KW-0472">Membrane</keyword>
<dbReference type="GO" id="GO:0016020">
    <property type="term" value="C:membrane"/>
    <property type="evidence" value="ECO:0007669"/>
    <property type="project" value="UniProtKB-SubCell"/>
</dbReference>
<proteinExistence type="inferred from homology"/>
<keyword evidence="3 7" id="KW-0812">Transmembrane</keyword>
<comment type="domain">
    <text evidence="7">The DHHC domain is required for palmitoyltransferase activity.</text>
</comment>
<dbReference type="InterPro" id="IPR001594">
    <property type="entry name" value="Palmitoyltrfase_DHHC"/>
</dbReference>
<organism evidence="10 11">
    <name type="scientific">Nannochloropsis gaditana</name>
    <dbReference type="NCBI Taxonomy" id="72520"/>
    <lineage>
        <taxon>Eukaryota</taxon>
        <taxon>Sar</taxon>
        <taxon>Stramenopiles</taxon>
        <taxon>Ochrophyta</taxon>
        <taxon>Eustigmatophyceae</taxon>
        <taxon>Eustigmatales</taxon>
        <taxon>Monodopsidaceae</taxon>
        <taxon>Nannochloropsis</taxon>
    </lineage>
</organism>
<dbReference type="PANTHER" id="PTHR22883:SF203">
    <property type="entry name" value="PALMITOYLTRANSFERASE"/>
    <property type="match status" value="1"/>
</dbReference>
<dbReference type="EC" id="2.3.1.225" evidence="7"/>
<evidence type="ECO:0000256" key="5">
    <source>
        <dbReference type="ARBA" id="ARBA00023136"/>
    </source>
</evidence>